<name>F2NWJ4_TRES6</name>
<dbReference type="HOGENOM" id="CLU_127158_0_0_12"/>
<dbReference type="GeneID" id="302999432"/>
<protein>
    <submittedName>
        <fullName evidence="2">Uncharacterized protein</fullName>
    </submittedName>
</protein>
<accession>F2NWJ4</accession>
<feature type="transmembrane region" description="Helical" evidence="1">
    <location>
        <begin position="66"/>
        <end position="86"/>
    </location>
</feature>
<dbReference type="STRING" id="869209.Tresu_2320"/>
<dbReference type="KEGG" id="tsu:Tresu_2320"/>
<evidence type="ECO:0000313" key="3">
    <source>
        <dbReference type="Proteomes" id="UP000006852"/>
    </source>
</evidence>
<reference evidence="2 3" key="1">
    <citation type="journal article" date="2011" name="Stand. Genomic Sci.">
        <title>Complete genome sequence of Treponema succinifaciens type strain (6091).</title>
        <authorList>
            <person name="Han C."/>
            <person name="Gronow S."/>
            <person name="Teshima H."/>
            <person name="Lapidus A."/>
            <person name="Nolan M."/>
            <person name="Lucas S."/>
            <person name="Hammon N."/>
            <person name="Deshpande S."/>
            <person name="Cheng J.F."/>
            <person name="Zeytun A."/>
            <person name="Tapia R."/>
            <person name="Goodwin L."/>
            <person name="Pitluck S."/>
            <person name="Liolios K."/>
            <person name="Pagani I."/>
            <person name="Ivanova N."/>
            <person name="Mavromatis K."/>
            <person name="Mikhailova N."/>
            <person name="Huntemann M."/>
            <person name="Pati A."/>
            <person name="Chen A."/>
            <person name="Palaniappan K."/>
            <person name="Land M."/>
            <person name="Hauser L."/>
            <person name="Brambilla E.M."/>
            <person name="Rohde M."/>
            <person name="Goker M."/>
            <person name="Woyke T."/>
            <person name="Bristow J."/>
            <person name="Eisen J.A."/>
            <person name="Markowitz V."/>
            <person name="Hugenholtz P."/>
            <person name="Kyrpides N.C."/>
            <person name="Klenk H.P."/>
            <person name="Detter J.C."/>
        </authorList>
    </citation>
    <scope>NUCLEOTIDE SEQUENCE [LARGE SCALE GENOMIC DNA]</scope>
    <source>
        <strain evidence="3">ATCC 33096 / DSM 2489 / 6091</strain>
    </source>
</reference>
<feature type="transmembrane region" description="Helical" evidence="1">
    <location>
        <begin position="92"/>
        <end position="112"/>
    </location>
</feature>
<feature type="transmembrane region" description="Helical" evidence="1">
    <location>
        <begin position="28"/>
        <end position="46"/>
    </location>
</feature>
<sequence>MNPRIFLGILSAVVGLLAVINPQSSIEAIVILIGIGAIVNGINSILKVKRFSFSPYFERTVIIKNVAGILVGILAVILPFAFFNMIQKIVRIILYIQAVFLLLSAISEFILVSGTENSAPFLTEAVCSIFIAVLLFMLPADFGVRLVRAAGVLILISGIIFAFREWKSSPTEVEAEIIE</sequence>
<keyword evidence="1" id="KW-0812">Transmembrane</keyword>
<evidence type="ECO:0000256" key="1">
    <source>
        <dbReference type="SAM" id="Phobius"/>
    </source>
</evidence>
<reference evidence="3" key="2">
    <citation type="submission" date="2011-04" db="EMBL/GenBank/DDBJ databases">
        <title>The complete genome of chromosome of Treponema succinifaciens DSM 2489.</title>
        <authorList>
            <person name="Lucas S."/>
            <person name="Copeland A."/>
            <person name="Lapidus A."/>
            <person name="Bruce D."/>
            <person name="Goodwin L."/>
            <person name="Pitluck S."/>
            <person name="Peters L."/>
            <person name="Kyrpides N."/>
            <person name="Mavromatis K."/>
            <person name="Ivanova N."/>
            <person name="Ovchinnikova G."/>
            <person name="Teshima H."/>
            <person name="Detter J.C."/>
            <person name="Tapia R."/>
            <person name="Han C."/>
            <person name="Land M."/>
            <person name="Hauser L."/>
            <person name="Markowitz V."/>
            <person name="Cheng J.-F."/>
            <person name="Hugenholtz P."/>
            <person name="Woyke T."/>
            <person name="Wu D."/>
            <person name="Gronow S."/>
            <person name="Wellnitz S."/>
            <person name="Brambilla E."/>
            <person name="Klenk H.-P."/>
            <person name="Eisen J.A."/>
        </authorList>
    </citation>
    <scope>NUCLEOTIDE SEQUENCE [LARGE SCALE GENOMIC DNA]</scope>
    <source>
        <strain evidence="3">ATCC 33096 / DSM 2489 / 6091</strain>
    </source>
</reference>
<dbReference type="Proteomes" id="UP000006852">
    <property type="component" value="Chromosome"/>
</dbReference>
<dbReference type="EMBL" id="CP002631">
    <property type="protein sequence ID" value="AEB15183.1"/>
    <property type="molecule type" value="Genomic_DNA"/>
</dbReference>
<dbReference type="Pfam" id="PF03729">
    <property type="entry name" value="DUF308"/>
    <property type="match status" value="2"/>
</dbReference>
<keyword evidence="1" id="KW-0472">Membrane</keyword>
<organism evidence="2 3">
    <name type="scientific">Treponema succinifaciens (strain ATCC 33096 / DSM 2489 / 6091)</name>
    <dbReference type="NCBI Taxonomy" id="869209"/>
    <lineage>
        <taxon>Bacteria</taxon>
        <taxon>Pseudomonadati</taxon>
        <taxon>Spirochaetota</taxon>
        <taxon>Spirochaetia</taxon>
        <taxon>Spirochaetales</taxon>
        <taxon>Treponemataceae</taxon>
        <taxon>Treponema</taxon>
    </lineage>
</organism>
<feature type="transmembrane region" description="Helical" evidence="1">
    <location>
        <begin position="146"/>
        <end position="163"/>
    </location>
</feature>
<keyword evidence="1" id="KW-1133">Transmembrane helix</keyword>
<proteinExistence type="predicted"/>
<dbReference type="InterPro" id="IPR005325">
    <property type="entry name" value="DUF308_memb"/>
</dbReference>
<evidence type="ECO:0000313" key="2">
    <source>
        <dbReference type="EMBL" id="AEB15183.1"/>
    </source>
</evidence>
<gene>
    <name evidence="2" type="ordered locus">Tresu_2320</name>
</gene>
<dbReference type="AlphaFoldDB" id="F2NWJ4"/>
<feature type="transmembrane region" description="Helical" evidence="1">
    <location>
        <begin position="119"/>
        <end position="140"/>
    </location>
</feature>
<dbReference type="eggNOG" id="ENOG502ZQT0">
    <property type="taxonomic scope" value="Bacteria"/>
</dbReference>
<dbReference type="RefSeq" id="WP_013702435.1">
    <property type="nucleotide sequence ID" value="NC_015385.1"/>
</dbReference>
<keyword evidence="3" id="KW-1185">Reference proteome</keyword>